<dbReference type="AlphaFoldDB" id="A0A8J2YGV0"/>
<keyword evidence="3" id="KW-1185">Reference proteome</keyword>
<evidence type="ECO:0000313" key="3">
    <source>
        <dbReference type="Proteomes" id="UP000602745"/>
    </source>
</evidence>
<dbReference type="EMBL" id="BMCP01000002">
    <property type="protein sequence ID" value="GGE41661.1"/>
    <property type="molecule type" value="Genomic_DNA"/>
</dbReference>
<protein>
    <submittedName>
        <fullName evidence="2">Uncharacterized protein</fullName>
    </submittedName>
</protein>
<gene>
    <name evidence="2" type="ORF">GCM10007276_18770</name>
</gene>
<evidence type="ECO:0000313" key="2">
    <source>
        <dbReference type="EMBL" id="GGE41661.1"/>
    </source>
</evidence>
<organism evidence="2 3">
    <name type="scientific">Agaricicola taiwanensis</name>
    <dbReference type="NCBI Taxonomy" id="591372"/>
    <lineage>
        <taxon>Bacteria</taxon>
        <taxon>Pseudomonadati</taxon>
        <taxon>Pseudomonadota</taxon>
        <taxon>Alphaproteobacteria</taxon>
        <taxon>Rhodobacterales</taxon>
        <taxon>Paracoccaceae</taxon>
        <taxon>Agaricicola</taxon>
    </lineage>
</organism>
<reference evidence="2" key="2">
    <citation type="submission" date="2020-09" db="EMBL/GenBank/DDBJ databases">
        <authorList>
            <person name="Sun Q."/>
            <person name="Sedlacek I."/>
        </authorList>
    </citation>
    <scope>NUCLEOTIDE SEQUENCE</scope>
    <source>
        <strain evidence="2">CCM 7684</strain>
    </source>
</reference>
<evidence type="ECO:0000256" key="1">
    <source>
        <dbReference type="SAM" id="MobiDB-lite"/>
    </source>
</evidence>
<feature type="region of interest" description="Disordered" evidence="1">
    <location>
        <begin position="1"/>
        <end position="24"/>
    </location>
</feature>
<name>A0A8J2YGV0_9RHOB</name>
<feature type="compositionally biased region" description="Basic and acidic residues" evidence="1">
    <location>
        <begin position="1"/>
        <end position="13"/>
    </location>
</feature>
<reference evidence="2" key="1">
    <citation type="journal article" date="2014" name="Int. J. Syst. Evol. Microbiol.">
        <title>Complete genome sequence of Corynebacterium casei LMG S-19264T (=DSM 44701T), isolated from a smear-ripened cheese.</title>
        <authorList>
            <consortium name="US DOE Joint Genome Institute (JGI-PGF)"/>
            <person name="Walter F."/>
            <person name="Albersmeier A."/>
            <person name="Kalinowski J."/>
            <person name="Ruckert C."/>
        </authorList>
    </citation>
    <scope>NUCLEOTIDE SEQUENCE</scope>
    <source>
        <strain evidence="2">CCM 7684</strain>
    </source>
</reference>
<dbReference type="Proteomes" id="UP000602745">
    <property type="component" value="Unassembled WGS sequence"/>
</dbReference>
<comment type="caution">
    <text evidence="2">The sequence shown here is derived from an EMBL/GenBank/DDBJ whole genome shotgun (WGS) entry which is preliminary data.</text>
</comment>
<accession>A0A8J2YGV0</accession>
<proteinExistence type="predicted"/>
<sequence length="176" mass="18860">MERQVNQRAESQRRLQAARGTQSVTDAPPKVFDRVICTRVCDGARMVMAIRPSDRDHDNYLQMCSAAGNGEITEMTVERLGPVVVADLAASKPLFSGRSSSPAAASSCGGRINNLSVPIFADTTLRRGDIVALNGGFKVFIGRGEPPFTEADFKTLGEKDMAKGLRGMKVAGGEPM</sequence>